<evidence type="ECO:0000256" key="1">
    <source>
        <dbReference type="ARBA" id="ARBA00006738"/>
    </source>
</evidence>
<comment type="caution">
    <text evidence="3">The sequence shown here is derived from an EMBL/GenBank/DDBJ whole genome shotgun (WGS) entry which is preliminary data.</text>
</comment>
<accession>A0ABW2AUL4</accession>
<dbReference type="Gene3D" id="3.40.1350.10">
    <property type="match status" value="1"/>
</dbReference>
<dbReference type="CDD" id="cd20736">
    <property type="entry name" value="PoNe_Nuclease"/>
    <property type="match status" value="1"/>
</dbReference>
<dbReference type="Pfam" id="PF02021">
    <property type="entry name" value="UPF0102"/>
    <property type="match status" value="1"/>
</dbReference>
<reference evidence="4" key="1">
    <citation type="journal article" date="2019" name="Int. J. Syst. Evol. Microbiol.">
        <title>The Global Catalogue of Microorganisms (GCM) 10K type strain sequencing project: providing services to taxonomists for standard genome sequencing and annotation.</title>
        <authorList>
            <consortium name="The Broad Institute Genomics Platform"/>
            <consortium name="The Broad Institute Genome Sequencing Center for Infectious Disease"/>
            <person name="Wu L."/>
            <person name="Ma J."/>
        </authorList>
    </citation>
    <scope>NUCLEOTIDE SEQUENCE [LARGE SCALE GENOMIC DNA]</scope>
    <source>
        <strain evidence="4">NBRC 106593</strain>
    </source>
</reference>
<dbReference type="HAMAP" id="MF_00048">
    <property type="entry name" value="UPF0102"/>
    <property type="match status" value="1"/>
</dbReference>
<name>A0ABW2AUL4_9MICO</name>
<dbReference type="InterPro" id="IPR011856">
    <property type="entry name" value="tRNA_endonuc-like_dom_sf"/>
</dbReference>
<evidence type="ECO:0000313" key="4">
    <source>
        <dbReference type="Proteomes" id="UP001596356"/>
    </source>
</evidence>
<dbReference type="RefSeq" id="WP_377823092.1">
    <property type="nucleotide sequence ID" value="NZ_JBHSWJ010000002.1"/>
</dbReference>
<sequence length="121" mass="13656">MPSQRATLGRWGEQVAARFLMDGGWQVVDRNWRCRYGEIDLIVHDPRAGVLAFVEVKTRRSDAFGGPLAAIDHRKAARLRRLAGQWLQEHPQRAQVVRVDVVAVWARAGQVPLVRHVSDVA</sequence>
<evidence type="ECO:0000256" key="2">
    <source>
        <dbReference type="HAMAP-Rule" id="MF_00048"/>
    </source>
</evidence>
<dbReference type="SUPFAM" id="SSF52980">
    <property type="entry name" value="Restriction endonuclease-like"/>
    <property type="match status" value="1"/>
</dbReference>
<dbReference type="InterPro" id="IPR003509">
    <property type="entry name" value="UPF0102_YraN-like"/>
</dbReference>
<comment type="similarity">
    <text evidence="1 2">Belongs to the UPF0102 family.</text>
</comment>
<organism evidence="3 4">
    <name type="scientific">Branchiibius cervicis</name>
    <dbReference type="NCBI Taxonomy" id="908252"/>
    <lineage>
        <taxon>Bacteria</taxon>
        <taxon>Bacillati</taxon>
        <taxon>Actinomycetota</taxon>
        <taxon>Actinomycetes</taxon>
        <taxon>Micrococcales</taxon>
        <taxon>Dermacoccaceae</taxon>
        <taxon>Branchiibius</taxon>
    </lineage>
</organism>
<dbReference type="NCBIfam" id="NF009150">
    <property type="entry name" value="PRK12497.1-3"/>
    <property type="match status" value="1"/>
</dbReference>
<dbReference type="NCBIfam" id="NF009154">
    <property type="entry name" value="PRK12497.3-3"/>
    <property type="match status" value="1"/>
</dbReference>
<dbReference type="EMBL" id="JBHSWJ010000002">
    <property type="protein sequence ID" value="MFC6714580.1"/>
    <property type="molecule type" value="Genomic_DNA"/>
</dbReference>
<proteinExistence type="inferred from homology"/>
<keyword evidence="4" id="KW-1185">Reference proteome</keyword>
<protein>
    <recommendedName>
        <fullName evidence="2">UPF0102 protein ACFQBT_12445</fullName>
    </recommendedName>
</protein>
<dbReference type="PANTHER" id="PTHR34039">
    <property type="entry name" value="UPF0102 PROTEIN YRAN"/>
    <property type="match status" value="1"/>
</dbReference>
<evidence type="ECO:0000313" key="3">
    <source>
        <dbReference type="EMBL" id="MFC6714580.1"/>
    </source>
</evidence>
<dbReference type="NCBIfam" id="TIGR00252">
    <property type="entry name" value="YraN family protein"/>
    <property type="match status" value="1"/>
</dbReference>
<dbReference type="InterPro" id="IPR011335">
    <property type="entry name" value="Restrct_endonuc-II-like"/>
</dbReference>
<dbReference type="Proteomes" id="UP001596356">
    <property type="component" value="Unassembled WGS sequence"/>
</dbReference>
<dbReference type="PANTHER" id="PTHR34039:SF1">
    <property type="entry name" value="UPF0102 PROTEIN YRAN"/>
    <property type="match status" value="1"/>
</dbReference>
<gene>
    <name evidence="3" type="ORF">ACFQBT_12445</name>
</gene>